<evidence type="ECO:0000313" key="2">
    <source>
        <dbReference type="Proteomes" id="UP000463857"/>
    </source>
</evidence>
<dbReference type="InParanoid" id="A0A7L4YJI5"/>
<dbReference type="EMBL" id="CP047156">
    <property type="protein sequence ID" value="QHB99454.1"/>
    <property type="molecule type" value="Genomic_DNA"/>
</dbReference>
<name>A0A7L4YJI5_9ACTN</name>
<dbReference type="AlphaFoldDB" id="A0A7L4YJI5"/>
<organism evidence="1 2">
    <name type="scientific">Epidermidibacterium keratini</name>
    <dbReference type="NCBI Taxonomy" id="1891644"/>
    <lineage>
        <taxon>Bacteria</taxon>
        <taxon>Bacillati</taxon>
        <taxon>Actinomycetota</taxon>
        <taxon>Actinomycetes</taxon>
        <taxon>Sporichthyales</taxon>
        <taxon>Sporichthyaceae</taxon>
        <taxon>Epidermidibacterium</taxon>
    </lineage>
</organism>
<reference evidence="1 2" key="1">
    <citation type="journal article" date="2018" name="Int. J. Syst. Evol. Microbiol.">
        <title>Epidermidibacterium keratini gen. nov., sp. nov., a member of the family Sporichthyaceae, isolated from keratin epidermis.</title>
        <authorList>
            <person name="Lee D.G."/>
            <person name="Trujillo M.E."/>
            <person name="Kang S."/>
            <person name="Nam J.J."/>
            <person name="Kim Y.J."/>
        </authorList>
    </citation>
    <scope>NUCLEOTIDE SEQUENCE [LARGE SCALE GENOMIC DNA]</scope>
    <source>
        <strain evidence="1 2">EPI-7</strain>
    </source>
</reference>
<dbReference type="Proteomes" id="UP000463857">
    <property type="component" value="Chromosome"/>
</dbReference>
<gene>
    <name evidence="1" type="ORF">EK0264_03600</name>
</gene>
<protein>
    <submittedName>
        <fullName evidence="1">Uncharacterized protein</fullName>
    </submittedName>
</protein>
<evidence type="ECO:0000313" key="1">
    <source>
        <dbReference type="EMBL" id="QHB99454.1"/>
    </source>
</evidence>
<keyword evidence="2" id="KW-1185">Reference proteome</keyword>
<dbReference type="KEGG" id="eke:EK0264_03600"/>
<sequence>MSDAIARMRESATRVQNLTYGGTIKRSGEVIESYEQLARAAAHAEAEYRRVKAIAALQAMTEGKASAAKAEHVANADDGVADACQRYKVTAAVLDARNKALMAEKTAHAGWVEEIKRDTVADRIEAKYAP</sequence>
<accession>A0A7L4YJI5</accession>
<proteinExistence type="predicted"/>
<dbReference type="RefSeq" id="WP_159543009.1">
    <property type="nucleotide sequence ID" value="NZ_CP047156.1"/>
</dbReference>